<comment type="caution">
    <text evidence="2">The sequence shown here is derived from an EMBL/GenBank/DDBJ whole genome shotgun (WGS) entry which is preliminary data.</text>
</comment>
<keyword evidence="3" id="KW-1185">Reference proteome</keyword>
<reference evidence="2 3" key="1">
    <citation type="submission" date="2023-12" db="EMBL/GenBank/DDBJ databases">
        <title>Description of new species of Mycobacterium terrae complex isolated from sewage at the Sao Paulo Zoological Park Foundation in Brazil.</title>
        <authorList>
            <person name="Romagnoli C.L."/>
            <person name="Conceicao E.C."/>
            <person name="Machado E."/>
            <person name="Barreto L.B.P.F."/>
            <person name="Sharma A."/>
            <person name="Silva N.M."/>
            <person name="Marques L.E."/>
            <person name="Juliana M.A."/>
            <person name="Lourenco M.C.S."/>
            <person name="Digiampietri L.A."/>
            <person name="Suffys P.N."/>
            <person name="Viana-Niero C."/>
        </authorList>
    </citation>
    <scope>NUCLEOTIDE SEQUENCE [LARGE SCALE GENOMIC DNA]</scope>
    <source>
        <strain evidence="2 3">MYC017</strain>
    </source>
</reference>
<dbReference type="Proteomes" id="UP001299283">
    <property type="component" value="Unassembled WGS sequence"/>
</dbReference>
<keyword evidence="1" id="KW-0472">Membrane</keyword>
<feature type="transmembrane region" description="Helical" evidence="1">
    <location>
        <begin position="61"/>
        <end position="86"/>
    </location>
</feature>
<dbReference type="EMBL" id="JAYJJQ010000010">
    <property type="protein sequence ID" value="MEB3069970.1"/>
    <property type="molecule type" value="Genomic_DNA"/>
</dbReference>
<evidence type="ECO:0008006" key="4">
    <source>
        <dbReference type="Google" id="ProtNLM"/>
    </source>
</evidence>
<feature type="transmembrane region" description="Helical" evidence="1">
    <location>
        <begin position="92"/>
        <end position="113"/>
    </location>
</feature>
<feature type="transmembrane region" description="Helical" evidence="1">
    <location>
        <begin position="20"/>
        <end position="49"/>
    </location>
</feature>
<gene>
    <name evidence="2" type="ORF">K5L39_12310</name>
</gene>
<organism evidence="2 3">
    <name type="scientific">[Mycobacterium] vasticus</name>
    <dbReference type="NCBI Taxonomy" id="2875777"/>
    <lineage>
        <taxon>Bacteria</taxon>
        <taxon>Bacillati</taxon>
        <taxon>Actinomycetota</taxon>
        <taxon>Actinomycetes</taxon>
        <taxon>Mycobacteriales</taxon>
        <taxon>Mycobacteriaceae</taxon>
        <taxon>Mycolicibacter</taxon>
    </lineage>
</organism>
<sequence>MAEPMPVPLEREANRARFWVNWVLALLTIVGAALVMTFAVGAVMSTAACSTVECPDVGPSGVLFGVFYYGAPAIAALTILASFFTAWRPRGFIVPVTGWLLLVLDVLALSIAFRR</sequence>
<dbReference type="RefSeq" id="WP_225396898.1">
    <property type="nucleotide sequence ID" value="NZ_JAYJJQ010000010.1"/>
</dbReference>
<protein>
    <recommendedName>
        <fullName evidence="4">Integral membrane protein</fullName>
    </recommendedName>
</protein>
<keyword evidence="1" id="KW-1133">Transmembrane helix</keyword>
<name>A0ABU5YXW1_9MYCO</name>
<proteinExistence type="predicted"/>
<evidence type="ECO:0000313" key="2">
    <source>
        <dbReference type="EMBL" id="MEB3069970.1"/>
    </source>
</evidence>
<evidence type="ECO:0000256" key="1">
    <source>
        <dbReference type="SAM" id="Phobius"/>
    </source>
</evidence>
<accession>A0ABU5YXW1</accession>
<evidence type="ECO:0000313" key="3">
    <source>
        <dbReference type="Proteomes" id="UP001299283"/>
    </source>
</evidence>
<keyword evidence="1" id="KW-0812">Transmembrane</keyword>